<dbReference type="EMBL" id="JACNJN010000080">
    <property type="protein sequence ID" value="MBC8334812.1"/>
    <property type="molecule type" value="Genomic_DNA"/>
</dbReference>
<sequence>MGFTRPTMPPRATYTRLARGATLGQPHDAAQQKRVLEATLTLLAQDAPLKPVKLNEMKPK</sequence>
<dbReference type="Proteomes" id="UP000614469">
    <property type="component" value="Unassembled WGS sequence"/>
</dbReference>
<evidence type="ECO:0000313" key="1">
    <source>
        <dbReference type="EMBL" id="MBC8334812.1"/>
    </source>
</evidence>
<gene>
    <name evidence="1" type="ORF">H8E29_06070</name>
</gene>
<comment type="caution">
    <text evidence="1">The sequence shown here is derived from an EMBL/GenBank/DDBJ whole genome shotgun (WGS) entry which is preliminary data.</text>
</comment>
<protein>
    <submittedName>
        <fullName evidence="1">Uncharacterized protein</fullName>
    </submittedName>
</protein>
<accession>A0A8J6TIX9</accession>
<name>A0A8J6TIX9_9CHLR</name>
<organism evidence="1 2">
    <name type="scientific">Candidatus Desulfolinea nitratireducens</name>
    <dbReference type="NCBI Taxonomy" id="2841698"/>
    <lineage>
        <taxon>Bacteria</taxon>
        <taxon>Bacillati</taxon>
        <taxon>Chloroflexota</taxon>
        <taxon>Anaerolineae</taxon>
        <taxon>Anaerolineales</taxon>
        <taxon>Anaerolineales incertae sedis</taxon>
        <taxon>Candidatus Desulfolinea</taxon>
    </lineage>
</organism>
<evidence type="ECO:0000313" key="2">
    <source>
        <dbReference type="Proteomes" id="UP000614469"/>
    </source>
</evidence>
<dbReference type="AlphaFoldDB" id="A0A8J6TIX9"/>
<proteinExistence type="predicted"/>
<reference evidence="1 2" key="1">
    <citation type="submission" date="2020-08" db="EMBL/GenBank/DDBJ databases">
        <title>Bridging the membrane lipid divide: bacteria of the FCB group superphylum have the potential to synthesize archaeal ether lipids.</title>
        <authorList>
            <person name="Villanueva L."/>
            <person name="Von Meijenfeldt F.A.B."/>
            <person name="Westbye A.B."/>
            <person name="Yadav S."/>
            <person name="Hopmans E.C."/>
            <person name="Dutilh B.E."/>
            <person name="Sinninghe Damste J.S."/>
        </authorList>
    </citation>
    <scope>NUCLEOTIDE SEQUENCE [LARGE SCALE GENOMIC DNA]</scope>
    <source>
        <strain evidence="1">NIOZ-UU36</strain>
    </source>
</reference>